<dbReference type="InterPro" id="IPR029032">
    <property type="entry name" value="AhpD-like"/>
</dbReference>
<keyword evidence="3" id="KW-1185">Reference proteome</keyword>
<name>W4LIN7_ENTF1</name>
<feature type="region of interest" description="Disordered" evidence="1">
    <location>
        <begin position="1"/>
        <end position="26"/>
    </location>
</feature>
<proteinExistence type="predicted"/>
<evidence type="ECO:0008006" key="4">
    <source>
        <dbReference type="Google" id="ProtNLM"/>
    </source>
</evidence>
<dbReference type="EMBL" id="AZHW01000693">
    <property type="protein sequence ID" value="ETW97206.1"/>
    <property type="molecule type" value="Genomic_DNA"/>
</dbReference>
<gene>
    <name evidence="2" type="ORF">ETSY1_23560</name>
</gene>
<dbReference type="AlphaFoldDB" id="W4LIN7"/>
<reference evidence="2 3" key="1">
    <citation type="journal article" date="2014" name="Nature">
        <title>An environmental bacterial taxon with a large and distinct metabolic repertoire.</title>
        <authorList>
            <person name="Wilson M.C."/>
            <person name="Mori T."/>
            <person name="Ruckert C."/>
            <person name="Uria A.R."/>
            <person name="Helf M.J."/>
            <person name="Takada K."/>
            <person name="Gernert C."/>
            <person name="Steffens U.A."/>
            <person name="Heycke N."/>
            <person name="Schmitt S."/>
            <person name="Rinke C."/>
            <person name="Helfrich E.J."/>
            <person name="Brachmann A.O."/>
            <person name="Gurgui C."/>
            <person name="Wakimoto T."/>
            <person name="Kracht M."/>
            <person name="Crusemann M."/>
            <person name="Hentschel U."/>
            <person name="Abe I."/>
            <person name="Matsunaga S."/>
            <person name="Kalinowski J."/>
            <person name="Takeyama H."/>
            <person name="Piel J."/>
        </authorList>
    </citation>
    <scope>NUCLEOTIDE SEQUENCE [LARGE SCALE GENOMIC DNA]</scope>
    <source>
        <strain evidence="3">TSY1</strain>
    </source>
</reference>
<evidence type="ECO:0000313" key="2">
    <source>
        <dbReference type="EMBL" id="ETW97206.1"/>
    </source>
</evidence>
<evidence type="ECO:0000256" key="1">
    <source>
        <dbReference type="SAM" id="MobiDB-lite"/>
    </source>
</evidence>
<dbReference type="Proteomes" id="UP000019141">
    <property type="component" value="Unassembled WGS sequence"/>
</dbReference>
<dbReference type="HOGENOM" id="CLU_2166364_0_0_7"/>
<comment type="caution">
    <text evidence="2">The sequence shown here is derived from an EMBL/GenBank/DDBJ whole genome shotgun (WGS) entry which is preliminary data.</text>
</comment>
<evidence type="ECO:0000313" key="3">
    <source>
        <dbReference type="Proteomes" id="UP000019141"/>
    </source>
</evidence>
<accession>W4LIN7</accession>
<protein>
    <recommendedName>
        <fullName evidence="4">Carboxymuconolactone decarboxylase-like domain-containing protein</fullName>
    </recommendedName>
</protein>
<dbReference type="SUPFAM" id="SSF69118">
    <property type="entry name" value="AhpD-like"/>
    <property type="match status" value="1"/>
</dbReference>
<sequence length="110" mass="12234">MTVRTAAVSGDVAPREAECAKHQPQAGEVLNEREALAISLAERIALDPHTVTDDFFSELKQVFSENEIVEMVFACGIFNWGNKFNITMHMDSDDTSSYGSDMAYRQESLV</sequence>
<dbReference type="Gene3D" id="1.20.1290.10">
    <property type="entry name" value="AhpD-like"/>
    <property type="match status" value="1"/>
</dbReference>
<organism evidence="2 3">
    <name type="scientific">Entotheonella factor</name>
    <dbReference type="NCBI Taxonomy" id="1429438"/>
    <lineage>
        <taxon>Bacteria</taxon>
        <taxon>Pseudomonadati</taxon>
        <taxon>Nitrospinota/Tectimicrobiota group</taxon>
        <taxon>Candidatus Tectimicrobiota</taxon>
        <taxon>Candidatus Entotheonellia</taxon>
        <taxon>Candidatus Entotheonellales</taxon>
        <taxon>Candidatus Entotheonellaceae</taxon>
        <taxon>Candidatus Entotheonella</taxon>
    </lineage>
</organism>